<protein>
    <submittedName>
        <fullName evidence="5">Transcriptional activator UGA3</fullName>
    </submittedName>
</protein>
<evidence type="ECO:0000256" key="3">
    <source>
        <dbReference type="SAM" id="MobiDB-lite"/>
    </source>
</evidence>
<feature type="compositionally biased region" description="Basic residues" evidence="3">
    <location>
        <begin position="16"/>
        <end position="25"/>
    </location>
</feature>
<dbReference type="GO" id="GO:0005634">
    <property type="term" value="C:nucleus"/>
    <property type="evidence" value="ECO:0007669"/>
    <property type="project" value="UniProtKB-SubCell"/>
</dbReference>
<dbReference type="PANTHER" id="PTHR37534">
    <property type="entry name" value="TRANSCRIPTIONAL ACTIVATOR PROTEIN UGA3"/>
    <property type="match status" value="1"/>
</dbReference>
<dbReference type="Gene3D" id="4.10.240.10">
    <property type="entry name" value="Zn(2)-C6 fungal-type DNA-binding domain"/>
    <property type="match status" value="1"/>
</dbReference>
<reference evidence="5 6" key="1">
    <citation type="submission" date="2020-05" db="EMBL/GenBank/DDBJ databases">
        <title>Identification and distribution of gene clusters putatively required for synthesis of sphingolipid metabolism inhibitors in phylogenetically diverse species of the filamentous fungus Fusarium.</title>
        <authorList>
            <person name="Kim H.-S."/>
            <person name="Busman M."/>
            <person name="Brown D.W."/>
            <person name="Divon H."/>
            <person name="Uhlig S."/>
            <person name="Proctor R.H."/>
        </authorList>
    </citation>
    <scope>NUCLEOTIDE SEQUENCE [LARGE SCALE GENOMIC DNA]</scope>
    <source>
        <strain evidence="5 6">NRRL 25211</strain>
    </source>
</reference>
<dbReference type="GO" id="GO:0008270">
    <property type="term" value="F:zinc ion binding"/>
    <property type="evidence" value="ECO:0007669"/>
    <property type="project" value="InterPro"/>
</dbReference>
<accession>A0A8H5KNE0</accession>
<dbReference type="PROSITE" id="PS50048">
    <property type="entry name" value="ZN2_CY6_FUNGAL_2"/>
    <property type="match status" value="1"/>
</dbReference>
<evidence type="ECO:0000259" key="4">
    <source>
        <dbReference type="PROSITE" id="PS50048"/>
    </source>
</evidence>
<dbReference type="GO" id="GO:0000981">
    <property type="term" value="F:DNA-binding transcription factor activity, RNA polymerase II-specific"/>
    <property type="evidence" value="ECO:0007669"/>
    <property type="project" value="InterPro"/>
</dbReference>
<feature type="region of interest" description="Disordered" evidence="3">
    <location>
        <begin position="1"/>
        <end position="26"/>
    </location>
</feature>
<proteinExistence type="predicted"/>
<dbReference type="PANTHER" id="PTHR37534:SF46">
    <property type="entry name" value="ZN(II)2CYS6 TRANSCRIPTION FACTOR (EUROFUNG)"/>
    <property type="match status" value="1"/>
</dbReference>
<evidence type="ECO:0000256" key="1">
    <source>
        <dbReference type="ARBA" id="ARBA00004123"/>
    </source>
</evidence>
<dbReference type="InterPro" id="IPR036864">
    <property type="entry name" value="Zn2-C6_fun-type_DNA-bd_sf"/>
</dbReference>
<keyword evidence="6" id="KW-1185">Reference proteome</keyword>
<name>A0A8H5KNE0_9HYPO</name>
<dbReference type="SUPFAM" id="SSF57701">
    <property type="entry name" value="Zn2/Cys6 DNA-binding domain"/>
    <property type="match status" value="1"/>
</dbReference>
<feature type="compositionally biased region" description="Polar residues" evidence="3">
    <location>
        <begin position="67"/>
        <end position="87"/>
    </location>
</feature>
<keyword evidence="2" id="KW-0539">Nucleus</keyword>
<feature type="region of interest" description="Disordered" evidence="3">
    <location>
        <begin position="64"/>
        <end position="87"/>
    </location>
</feature>
<comment type="caution">
    <text evidence="5">The sequence shown here is derived from an EMBL/GenBank/DDBJ whole genome shotgun (WGS) entry which is preliminary data.</text>
</comment>
<sequence>MEEQEVSPYRGAPFPKKWRRNHPRSKNGCLTCRTKRKKCDEVKPICTACERSQQDCVWPNLEESKQTDMQPGKNTAQASSSIPPQNISLTSYGVPNVQSALRAAATSSPRAAPAYGNLAYLSDNSRRLYQHYINNTAEMLTRGPSLDGNPFIQYLLPLAAHDPLVLNCVLAIGGAHVVINDTSSSHGATLGLEVAARGHYANVLSGIQKLLYYRTGQTVHDPEADTPPPTPSRVLLILLLLCVFDHVQGSSRSSIYHHLKASKEYITLLTSDTNAPDELQNLRGFILELYAYHTMKLAITPRGLASNEFVDIDPSLHSLDILSGYKSRGYLIGFGKKLFELVPKVAKLVEARRTEERKNPHMPTALRKEYDYMLQKLHSATEVEDDSNGLRPYKERAGATMIYQNALIMYLRSAFHQDMLANPELIFEIEERIDQMMPNFYTLFISESPYRRMLLWPGVIMGSCAQRDKHIAGFRAGFKARASGTPGAVKTGARIIELLWNDPDPRAFGPRGLSYIMTKHGISCSLC</sequence>
<dbReference type="CDD" id="cd00067">
    <property type="entry name" value="GAL4"/>
    <property type="match status" value="1"/>
</dbReference>
<evidence type="ECO:0000256" key="2">
    <source>
        <dbReference type="ARBA" id="ARBA00023242"/>
    </source>
</evidence>
<feature type="domain" description="Zn(2)-C6 fungal-type" evidence="4">
    <location>
        <begin position="28"/>
        <end position="58"/>
    </location>
</feature>
<dbReference type="InterPro" id="IPR001138">
    <property type="entry name" value="Zn2Cys6_DnaBD"/>
</dbReference>
<dbReference type="Pfam" id="PF11951">
    <property type="entry name" value="Fungal_trans_2"/>
    <property type="match status" value="1"/>
</dbReference>
<dbReference type="EMBL" id="JAAOAR010000640">
    <property type="protein sequence ID" value="KAF5576448.1"/>
    <property type="molecule type" value="Genomic_DNA"/>
</dbReference>
<organism evidence="5 6">
    <name type="scientific">Fusarium pseudoanthophilum</name>
    <dbReference type="NCBI Taxonomy" id="48495"/>
    <lineage>
        <taxon>Eukaryota</taxon>
        <taxon>Fungi</taxon>
        <taxon>Dikarya</taxon>
        <taxon>Ascomycota</taxon>
        <taxon>Pezizomycotina</taxon>
        <taxon>Sordariomycetes</taxon>
        <taxon>Hypocreomycetidae</taxon>
        <taxon>Hypocreales</taxon>
        <taxon>Nectriaceae</taxon>
        <taxon>Fusarium</taxon>
        <taxon>Fusarium fujikuroi species complex</taxon>
    </lineage>
</organism>
<dbReference type="AlphaFoldDB" id="A0A8H5KNE0"/>
<dbReference type="PROSITE" id="PS00463">
    <property type="entry name" value="ZN2_CY6_FUNGAL_1"/>
    <property type="match status" value="1"/>
</dbReference>
<evidence type="ECO:0000313" key="6">
    <source>
        <dbReference type="Proteomes" id="UP000544095"/>
    </source>
</evidence>
<comment type="subcellular location">
    <subcellularLocation>
        <location evidence="1">Nucleus</location>
    </subcellularLocation>
</comment>
<dbReference type="Proteomes" id="UP000544095">
    <property type="component" value="Unassembled WGS sequence"/>
</dbReference>
<gene>
    <name evidence="5" type="ORF">FPANT_10931</name>
</gene>
<evidence type="ECO:0000313" key="5">
    <source>
        <dbReference type="EMBL" id="KAF5576448.1"/>
    </source>
</evidence>
<dbReference type="InterPro" id="IPR021858">
    <property type="entry name" value="Fun_TF"/>
</dbReference>
<dbReference type="SMART" id="SM00066">
    <property type="entry name" value="GAL4"/>
    <property type="match status" value="1"/>
</dbReference>
<dbReference type="Pfam" id="PF00172">
    <property type="entry name" value="Zn_clus"/>
    <property type="match status" value="1"/>
</dbReference>